<dbReference type="NCBIfam" id="TIGR00199">
    <property type="entry name" value="PncC_domain"/>
    <property type="match status" value="1"/>
</dbReference>
<dbReference type="NCBIfam" id="TIGR00200">
    <property type="entry name" value="cinA_nterm"/>
    <property type="match status" value="1"/>
</dbReference>
<sequence length="411" mass="44046">MTVELVSTGTELLLGEVTEAHLALVGRELRTLGMRLERQTIVPDGVVVRRILEEALFRSDLVVVTGGLGPTSDDNTREAAAEAIGRGLEFREDVFLRISSFCAAKGIRAVPDGIRRQAMVPKGAQVLWNSVGTAPGLFIQKGRLAMFLLPGPPREFVPMWRAAVVPWLRARAEGQKFLWRSWWIVGLTEWEVQKQLEEELRGLGIKEIGYCDRLGEVEMRVGSAEPSLLERAEALVKARLGTALFGENEATLEAAVVELASRLGKTIATAESCTGGLVSHRLTDVPGSSAAFTFGWIVYANEAKVEELGVAPELLTAHGAVSAEVAEAMASGAVRRSAADLAIAVTGVAGPSGGTPEKPVGLVWFGLAAKGRVTSFRKTFPGDRSMVKRLASQAALNALRLSLLAESELAK</sequence>
<dbReference type="RefSeq" id="WP_142659494.1">
    <property type="nucleotide sequence ID" value="NZ_CABFVA020000021.1"/>
</dbReference>
<dbReference type="GO" id="GO:0016787">
    <property type="term" value="F:hydrolase activity"/>
    <property type="evidence" value="ECO:0007669"/>
    <property type="project" value="UniProtKB-KW"/>
</dbReference>
<dbReference type="InterPro" id="IPR001453">
    <property type="entry name" value="MoaB/Mog_dom"/>
</dbReference>
<evidence type="ECO:0000313" key="4">
    <source>
        <dbReference type="Proteomes" id="UP000334923"/>
    </source>
</evidence>
<keyword evidence="4" id="KW-1185">Reference proteome</keyword>
<dbReference type="InterPro" id="IPR008135">
    <property type="entry name" value="Competence-induced_CinA"/>
</dbReference>
<comment type="similarity">
    <text evidence="1">Belongs to the CinA family.</text>
</comment>
<dbReference type="PIRSF" id="PIRSF006728">
    <property type="entry name" value="CinA"/>
    <property type="match status" value="1"/>
</dbReference>
<organism evidence="3 4">
    <name type="scientific">Methylacidimicrobium tartarophylax</name>
    <dbReference type="NCBI Taxonomy" id="1041768"/>
    <lineage>
        <taxon>Bacteria</taxon>
        <taxon>Pseudomonadati</taxon>
        <taxon>Verrucomicrobiota</taxon>
        <taxon>Methylacidimicrobium</taxon>
    </lineage>
</organism>
<accession>A0A5E6MGZ7</accession>
<dbReference type="Gene3D" id="3.40.980.10">
    <property type="entry name" value="MoaB/Mog-like domain"/>
    <property type="match status" value="1"/>
</dbReference>
<dbReference type="InterPro" id="IPR050101">
    <property type="entry name" value="CinA"/>
</dbReference>
<dbReference type="Pfam" id="PF02464">
    <property type="entry name" value="CinA"/>
    <property type="match status" value="1"/>
</dbReference>
<reference evidence="3 4" key="1">
    <citation type="submission" date="2019-09" db="EMBL/GenBank/DDBJ databases">
        <authorList>
            <person name="Cremers G."/>
        </authorList>
    </citation>
    <scope>NUCLEOTIDE SEQUENCE [LARGE SCALE GENOMIC DNA]</scope>
    <source>
        <strain evidence="3">4A</strain>
    </source>
</reference>
<gene>
    <name evidence="3" type="primary">pncC</name>
    <name evidence="3" type="ORF">MAMT_00601</name>
</gene>
<dbReference type="InterPro" id="IPR036425">
    <property type="entry name" value="MoaB/Mog-like_dom_sf"/>
</dbReference>
<dbReference type="InterPro" id="IPR036653">
    <property type="entry name" value="CinA-like_C"/>
</dbReference>
<dbReference type="AlphaFoldDB" id="A0A5E6MGZ7"/>
<dbReference type="SUPFAM" id="SSF142433">
    <property type="entry name" value="CinA-like"/>
    <property type="match status" value="1"/>
</dbReference>
<dbReference type="InterPro" id="IPR008136">
    <property type="entry name" value="CinA_C"/>
</dbReference>
<dbReference type="Pfam" id="PF00994">
    <property type="entry name" value="MoCF_biosynth"/>
    <property type="match status" value="1"/>
</dbReference>
<protein>
    <recommendedName>
        <fullName evidence="1">CinA-like protein</fullName>
    </recommendedName>
</protein>
<dbReference type="PANTHER" id="PTHR13939">
    <property type="entry name" value="NICOTINAMIDE-NUCLEOTIDE AMIDOHYDROLASE PNCC"/>
    <property type="match status" value="1"/>
</dbReference>
<dbReference type="SMART" id="SM00852">
    <property type="entry name" value="MoCF_biosynth"/>
    <property type="match status" value="1"/>
</dbReference>
<dbReference type="NCBIfam" id="NF001813">
    <property type="entry name" value="PRK00549.1"/>
    <property type="match status" value="1"/>
</dbReference>
<dbReference type="CDD" id="cd00885">
    <property type="entry name" value="cinA"/>
    <property type="match status" value="1"/>
</dbReference>
<dbReference type="OrthoDB" id="9801454at2"/>
<evidence type="ECO:0000259" key="2">
    <source>
        <dbReference type="SMART" id="SM00852"/>
    </source>
</evidence>
<dbReference type="Proteomes" id="UP000334923">
    <property type="component" value="Unassembled WGS sequence"/>
</dbReference>
<dbReference type="SUPFAM" id="SSF53218">
    <property type="entry name" value="Molybdenum cofactor biosynthesis proteins"/>
    <property type="match status" value="1"/>
</dbReference>
<proteinExistence type="inferred from homology"/>
<evidence type="ECO:0000256" key="1">
    <source>
        <dbReference type="HAMAP-Rule" id="MF_00226"/>
    </source>
</evidence>
<evidence type="ECO:0000313" key="3">
    <source>
        <dbReference type="EMBL" id="VVM05344.1"/>
    </source>
</evidence>
<dbReference type="PANTHER" id="PTHR13939:SF0">
    <property type="entry name" value="NMN AMIDOHYDROLASE-LIKE PROTEIN YFAY"/>
    <property type="match status" value="1"/>
</dbReference>
<feature type="domain" description="MoaB/Mog" evidence="2">
    <location>
        <begin position="4"/>
        <end position="171"/>
    </location>
</feature>
<dbReference type="Gene3D" id="3.90.950.20">
    <property type="entry name" value="CinA-like"/>
    <property type="match status" value="1"/>
</dbReference>
<dbReference type="HAMAP" id="MF_00226_B">
    <property type="entry name" value="CinA_B"/>
    <property type="match status" value="1"/>
</dbReference>
<keyword evidence="3" id="KW-0378">Hydrolase</keyword>
<dbReference type="EMBL" id="CABFVA020000021">
    <property type="protein sequence ID" value="VVM05344.1"/>
    <property type="molecule type" value="Genomic_DNA"/>
</dbReference>
<name>A0A5E6MGZ7_9BACT</name>